<evidence type="ECO:0000313" key="2">
    <source>
        <dbReference type="EMBL" id="ABP54109.1"/>
    </source>
</evidence>
<name>A4X5F9_SALTO</name>
<evidence type="ECO:0000256" key="1">
    <source>
        <dbReference type="SAM" id="MobiDB-lite"/>
    </source>
</evidence>
<dbReference type="eggNOG" id="COG3315">
    <property type="taxonomic scope" value="Bacteria"/>
</dbReference>
<feature type="region of interest" description="Disordered" evidence="1">
    <location>
        <begin position="54"/>
        <end position="81"/>
    </location>
</feature>
<evidence type="ECO:0000313" key="3">
    <source>
        <dbReference type="Proteomes" id="UP000000235"/>
    </source>
</evidence>
<dbReference type="InterPro" id="IPR006764">
    <property type="entry name" value="SAM_dep_MeTrfase_SAV2177_type"/>
</dbReference>
<dbReference type="Gene3D" id="3.40.50.150">
    <property type="entry name" value="Vaccinia Virus protein VP39"/>
    <property type="match status" value="1"/>
</dbReference>
<dbReference type="Pfam" id="PF04672">
    <property type="entry name" value="Methyltransf_19"/>
    <property type="match status" value="1"/>
</dbReference>
<dbReference type="AlphaFoldDB" id="A4X5F9"/>
<sequence length="333" mass="35739">MAPVTHRRHRTAVFSTSRIPAASPASVPAYADSGDHGRATVSLRYGRAVGVANQPGGIDVSQNQADQQTAEQRTGADASTVDVSVPHSARVWNYWLGGKDNFASDRAAGDQVRAIFPEIVEAARYSRAFLRQAVTYLAAEAGIRQFLDVGTGLPTADNTHQVAQRIAPQARVVYVDNDPMVLAHARVLLTSDPAGATQYLNADLHDPERVIREARATLDLSEPVGLMMLGVMGHVADPAQARDAVRALVSSLPSGSFLTMSDGTATSERVIESHRQYNESGAAPYHLREVADFTAFFDGLDLVEPGVVPLGRWRPENGSLMVVDGYCGVARKP</sequence>
<protein>
    <recommendedName>
        <fullName evidence="4">S-adenosyl methyltransferase</fullName>
    </recommendedName>
</protein>
<keyword evidence="3" id="KW-1185">Reference proteome</keyword>
<accession>A4X5F9</accession>
<gene>
    <name evidence="2" type="ordered locus">Strop_1644</name>
</gene>
<dbReference type="KEGG" id="stp:Strop_1644"/>
<dbReference type="InterPro" id="IPR029063">
    <property type="entry name" value="SAM-dependent_MTases_sf"/>
</dbReference>
<proteinExistence type="predicted"/>
<feature type="compositionally biased region" description="Polar residues" evidence="1">
    <location>
        <begin position="60"/>
        <end position="72"/>
    </location>
</feature>
<dbReference type="SUPFAM" id="SSF53335">
    <property type="entry name" value="S-adenosyl-L-methionine-dependent methyltransferases"/>
    <property type="match status" value="1"/>
</dbReference>
<dbReference type="STRING" id="369723.Strop_1644"/>
<reference evidence="3" key="1">
    <citation type="journal article" date="2007" name="Proc. Natl. Acad. Sci. U.S.A.">
        <title>Genome sequencing reveals complex secondary metabolome in the marine actinomycete Salinispora tropica.</title>
        <authorList>
            <person name="Udwary D.W."/>
            <person name="Zeigler L."/>
            <person name="Asolkar R.N."/>
            <person name="Singan V."/>
            <person name="Lapidus A."/>
            <person name="Fenical W."/>
            <person name="Jensen P.R."/>
            <person name="Moore B.S."/>
        </authorList>
    </citation>
    <scope>NUCLEOTIDE SEQUENCE [LARGE SCALE GENOMIC DNA]</scope>
    <source>
        <strain evidence="3">ATCC BAA-916 / DSM 44818 / CNB-440</strain>
    </source>
</reference>
<organism evidence="2 3">
    <name type="scientific">Salinispora tropica (strain ATCC BAA-916 / DSM 44818 / JCM 13857 / NBRC 105044 / CNB-440)</name>
    <dbReference type="NCBI Taxonomy" id="369723"/>
    <lineage>
        <taxon>Bacteria</taxon>
        <taxon>Bacillati</taxon>
        <taxon>Actinomycetota</taxon>
        <taxon>Actinomycetes</taxon>
        <taxon>Micromonosporales</taxon>
        <taxon>Micromonosporaceae</taxon>
        <taxon>Salinispora</taxon>
    </lineage>
</organism>
<evidence type="ECO:0008006" key="4">
    <source>
        <dbReference type="Google" id="ProtNLM"/>
    </source>
</evidence>
<dbReference type="EMBL" id="CP000667">
    <property type="protein sequence ID" value="ABP54109.1"/>
    <property type="molecule type" value="Genomic_DNA"/>
</dbReference>
<dbReference type="HOGENOM" id="CLU_067079_0_0_11"/>
<dbReference type="Proteomes" id="UP000000235">
    <property type="component" value="Chromosome"/>
</dbReference>